<dbReference type="SUPFAM" id="SSF53927">
    <property type="entry name" value="Cytidine deaminase-like"/>
    <property type="match status" value="1"/>
</dbReference>
<organism evidence="4 5">
    <name type="scientific">Desulfofundulus thermosubterraneus DSM 16057</name>
    <dbReference type="NCBI Taxonomy" id="1121432"/>
    <lineage>
        <taxon>Bacteria</taxon>
        <taxon>Bacillati</taxon>
        <taxon>Bacillota</taxon>
        <taxon>Clostridia</taxon>
        <taxon>Eubacteriales</taxon>
        <taxon>Peptococcaceae</taxon>
        <taxon>Desulfofundulus</taxon>
    </lineage>
</organism>
<accession>A0A1M6E731</accession>
<dbReference type="Gene3D" id="3.40.140.10">
    <property type="entry name" value="Cytidine Deaminase, domain 2"/>
    <property type="match status" value="1"/>
</dbReference>
<comment type="subcellular location">
    <subcellularLocation>
        <location evidence="3">Cytoplasm</location>
    </subcellularLocation>
</comment>
<protein>
    <recommendedName>
        <fullName evidence="3">Sulfur carrier protein FdhD</fullName>
    </recommendedName>
</protein>
<gene>
    <name evidence="3" type="primary">fdhD</name>
    <name evidence="4" type="ORF">SAMN02745219_01127</name>
</gene>
<dbReference type="Gene3D" id="3.10.20.10">
    <property type="match status" value="1"/>
</dbReference>
<dbReference type="Proteomes" id="UP000184529">
    <property type="component" value="Unassembled WGS sequence"/>
</dbReference>
<dbReference type="GO" id="GO:0006777">
    <property type="term" value="P:Mo-molybdopterin cofactor biosynthetic process"/>
    <property type="evidence" value="ECO:0007669"/>
    <property type="project" value="UniProtKB-UniRule"/>
</dbReference>
<dbReference type="STRING" id="1121432.SAMN02745219_01127"/>
<dbReference type="EMBL" id="FQZM01000012">
    <property type="protein sequence ID" value="SHI81261.1"/>
    <property type="molecule type" value="Genomic_DNA"/>
</dbReference>
<reference evidence="5" key="1">
    <citation type="submission" date="2016-11" db="EMBL/GenBank/DDBJ databases">
        <authorList>
            <person name="Varghese N."/>
            <person name="Submissions S."/>
        </authorList>
    </citation>
    <scope>NUCLEOTIDE SEQUENCE [LARGE SCALE GENOMIC DNA]</scope>
    <source>
        <strain evidence="5">DSM 16057</strain>
    </source>
</reference>
<dbReference type="AlphaFoldDB" id="A0A1M6E731"/>
<evidence type="ECO:0000313" key="5">
    <source>
        <dbReference type="Proteomes" id="UP000184529"/>
    </source>
</evidence>
<dbReference type="NCBIfam" id="TIGR00129">
    <property type="entry name" value="fdhD_narQ"/>
    <property type="match status" value="1"/>
</dbReference>
<dbReference type="PANTHER" id="PTHR30592">
    <property type="entry name" value="FORMATE DEHYDROGENASE"/>
    <property type="match status" value="1"/>
</dbReference>
<evidence type="ECO:0000256" key="1">
    <source>
        <dbReference type="ARBA" id="ARBA00022490"/>
    </source>
</evidence>
<dbReference type="Pfam" id="PF02634">
    <property type="entry name" value="FdhD-NarQ"/>
    <property type="match status" value="1"/>
</dbReference>
<evidence type="ECO:0000313" key="4">
    <source>
        <dbReference type="EMBL" id="SHI81261.1"/>
    </source>
</evidence>
<proteinExistence type="inferred from homology"/>
<feature type="active site" description="Cysteine persulfide intermediate" evidence="3">
    <location>
        <position position="107"/>
    </location>
</feature>
<dbReference type="GO" id="GO:0016783">
    <property type="term" value="F:sulfurtransferase activity"/>
    <property type="evidence" value="ECO:0007669"/>
    <property type="project" value="InterPro"/>
</dbReference>
<dbReference type="RefSeq" id="WP_072867876.1">
    <property type="nucleotide sequence ID" value="NZ_FQZM01000012.1"/>
</dbReference>
<evidence type="ECO:0000256" key="2">
    <source>
        <dbReference type="ARBA" id="ARBA00023150"/>
    </source>
</evidence>
<dbReference type="PANTHER" id="PTHR30592:SF1">
    <property type="entry name" value="SULFUR CARRIER PROTEIN FDHD"/>
    <property type="match status" value="1"/>
</dbReference>
<name>A0A1M6E731_9FIRM</name>
<keyword evidence="2 3" id="KW-0501">Molybdenum cofactor biosynthesis</keyword>
<sequence length="266" mass="29501">MQQEKLTTEVQLFRLRGNSLTQEQDEVVREVPITIFLNDQEFVTMVCSPSAIDALVAGFLLVEGIITDRKDLLGIKVLPEEGFVWAETVQSNPAESLFLKRCLASCCGRGRSTFYFMNDAGLKPVEANFTVKASQIKALNERRESQGLVFKSTGGTHGAALCTAQEILYFYEDIGRHNAVDKVLGRAFLDGVPFNDKFVLLSGRISSEMIVKVARVGVPLIISRSAPTDLALNMANSLNITVVGFVRQDRLNIYTHPERVVIDDKE</sequence>
<comment type="similarity">
    <text evidence="3">Belongs to the FdhD family.</text>
</comment>
<comment type="function">
    <text evidence="3">Required for formate dehydrogenase (FDH) activity. Acts as a sulfur carrier protein that transfers sulfur from IscS to the molybdenum cofactor prior to its insertion into FDH.</text>
</comment>
<dbReference type="GO" id="GO:0097163">
    <property type="term" value="F:sulfur carrier activity"/>
    <property type="evidence" value="ECO:0007669"/>
    <property type="project" value="UniProtKB-UniRule"/>
</dbReference>
<dbReference type="InterPro" id="IPR003786">
    <property type="entry name" value="FdhD"/>
</dbReference>
<dbReference type="OrthoDB" id="9782042at2"/>
<dbReference type="HAMAP" id="MF_00187">
    <property type="entry name" value="FdhD"/>
    <property type="match status" value="1"/>
</dbReference>
<evidence type="ECO:0000256" key="3">
    <source>
        <dbReference type="HAMAP-Rule" id="MF_00187"/>
    </source>
</evidence>
<keyword evidence="5" id="KW-1185">Reference proteome</keyword>
<keyword evidence="1 3" id="KW-0963">Cytoplasm</keyword>
<dbReference type="PIRSF" id="PIRSF015626">
    <property type="entry name" value="FdhD"/>
    <property type="match status" value="1"/>
</dbReference>
<dbReference type="GO" id="GO:0005737">
    <property type="term" value="C:cytoplasm"/>
    <property type="evidence" value="ECO:0007669"/>
    <property type="project" value="UniProtKB-SubCell"/>
</dbReference>
<feature type="binding site" evidence="3">
    <location>
        <begin position="245"/>
        <end position="250"/>
    </location>
    <ligand>
        <name>Mo-bis(molybdopterin guanine dinucleotide)</name>
        <dbReference type="ChEBI" id="CHEBI:60539"/>
    </ligand>
</feature>
<dbReference type="InterPro" id="IPR016193">
    <property type="entry name" value="Cytidine_deaminase-like"/>
</dbReference>